<dbReference type="VEuPathDB" id="VectorBase:RPRC008741"/>
<dbReference type="EMBL" id="ACPB03015504">
    <property type="status" value="NOT_ANNOTATED_CDS"/>
    <property type="molecule type" value="Genomic_DNA"/>
</dbReference>
<dbReference type="InParanoid" id="T1HXH1"/>
<dbReference type="EnsemblMetazoa" id="RPRC008741-RA">
    <property type="protein sequence ID" value="RPRC008741-PA"/>
    <property type="gene ID" value="RPRC008741"/>
</dbReference>
<proteinExistence type="predicted"/>
<dbReference type="InterPro" id="IPR038602">
    <property type="entry name" value="Mite_allergen_7_sf"/>
</dbReference>
<dbReference type="EMBL" id="ACPB03015508">
    <property type="status" value="NOT_ANNOTATED_CDS"/>
    <property type="molecule type" value="Genomic_DNA"/>
</dbReference>
<dbReference type="EMBL" id="ACPB03015505">
    <property type="status" value="NOT_ANNOTATED_CDS"/>
    <property type="molecule type" value="Genomic_DNA"/>
</dbReference>
<dbReference type="AlphaFoldDB" id="T1HXH1"/>
<reference evidence="1" key="1">
    <citation type="submission" date="2015-05" db="UniProtKB">
        <authorList>
            <consortium name="EnsemblMetazoa"/>
        </authorList>
    </citation>
    <scope>IDENTIFICATION</scope>
</reference>
<dbReference type="Proteomes" id="UP000015103">
    <property type="component" value="Unassembled WGS sequence"/>
</dbReference>
<dbReference type="EMBL" id="ACPB03015509">
    <property type="status" value="NOT_ANNOTATED_CDS"/>
    <property type="molecule type" value="Genomic_DNA"/>
</dbReference>
<evidence type="ECO:0000313" key="1">
    <source>
        <dbReference type="EnsemblMetazoa" id="RPRC008741-PA"/>
    </source>
</evidence>
<dbReference type="Gene3D" id="3.15.10.50">
    <property type="match status" value="1"/>
</dbReference>
<keyword evidence="2" id="KW-1185">Reference proteome</keyword>
<dbReference type="EMBL" id="ACPB03015510">
    <property type="status" value="NOT_ANNOTATED_CDS"/>
    <property type="molecule type" value="Genomic_DNA"/>
</dbReference>
<evidence type="ECO:0000313" key="2">
    <source>
        <dbReference type="Proteomes" id="UP000015103"/>
    </source>
</evidence>
<accession>T1HXH1</accession>
<dbReference type="EMBL" id="ACPB03015506">
    <property type="status" value="NOT_ANNOTATED_CDS"/>
    <property type="molecule type" value="Genomic_DNA"/>
</dbReference>
<dbReference type="HOGENOM" id="CLU_1350395_0_0_1"/>
<dbReference type="EMBL" id="ACPB03015507">
    <property type="status" value="NOT_ANNOTATED_CDS"/>
    <property type="molecule type" value="Genomic_DNA"/>
</dbReference>
<organism evidence="1 2">
    <name type="scientific">Rhodnius prolixus</name>
    <name type="common">Triatomid bug</name>
    <dbReference type="NCBI Taxonomy" id="13249"/>
    <lineage>
        <taxon>Eukaryota</taxon>
        <taxon>Metazoa</taxon>
        <taxon>Ecdysozoa</taxon>
        <taxon>Arthropoda</taxon>
        <taxon>Hexapoda</taxon>
        <taxon>Insecta</taxon>
        <taxon>Pterygota</taxon>
        <taxon>Neoptera</taxon>
        <taxon>Paraneoptera</taxon>
        <taxon>Hemiptera</taxon>
        <taxon>Heteroptera</taxon>
        <taxon>Panheteroptera</taxon>
        <taxon>Cimicomorpha</taxon>
        <taxon>Reduviidae</taxon>
        <taxon>Triatominae</taxon>
        <taxon>Rhodnius</taxon>
    </lineage>
</organism>
<name>T1HXH1_RHOPR</name>
<protein>
    <submittedName>
        <fullName evidence="1">Uncharacterized protein</fullName>
    </submittedName>
</protein>
<sequence>MVLLLVTLCFCFTGSYTTIAEDVSYSIDLLLDSISALIKTDNYSRITLPSINKNGLHCDAGVFSDLSTIHRTGNATIDIQGDYMALISTSLGLTEFRLAYRKCVVAGVFRRSLRITAPEDSVTLQLSVHHKGTRCYAVLNSINIDLQNLQVYTGDKWYNKTEDWLINWLIKLNKDRLLESIYDVIWKQAKFTEITYPNKTTIL</sequence>